<evidence type="ECO:0000313" key="1">
    <source>
        <dbReference type="EMBL" id="NHC15036.1"/>
    </source>
</evidence>
<gene>
    <name evidence="1" type="ORF">G9H71_14700</name>
</gene>
<protein>
    <submittedName>
        <fullName evidence="1">Uncharacterized protein</fullName>
    </submittedName>
</protein>
<dbReference type="Proteomes" id="UP000800981">
    <property type="component" value="Unassembled WGS sequence"/>
</dbReference>
<reference evidence="1 2" key="1">
    <citation type="submission" date="2020-03" db="EMBL/GenBank/DDBJ databases">
        <title>Two novel Motilibacter sp.</title>
        <authorList>
            <person name="Liu S."/>
        </authorList>
    </citation>
    <scope>NUCLEOTIDE SEQUENCE [LARGE SCALE GENOMIC DNA]</scope>
    <source>
        <strain evidence="1 2">E257</strain>
    </source>
</reference>
<sequence>MTNLESATSAIVLGTDGRGGEDQWRALLSEDTAHVDLGDPDQVFLVHVVAVPRARVPVEGSTVEFEGLELRLVSVAVDNFVTLELEGVGPLAAERRSAYEAEWRAWTETGAQTGEAPPSWPAEVLAQVPLTVNDDRGTQYQLNSGEAGGTGTPWRYLARFRPAPPSTVRELVVSVAGFEHRLTWTPDAF</sequence>
<evidence type="ECO:0000313" key="2">
    <source>
        <dbReference type="Proteomes" id="UP000800981"/>
    </source>
</evidence>
<accession>A0ABX0GY44</accession>
<organism evidence="1 2">
    <name type="scientific">Motilibacter deserti</name>
    <dbReference type="NCBI Taxonomy" id="2714956"/>
    <lineage>
        <taxon>Bacteria</taxon>
        <taxon>Bacillati</taxon>
        <taxon>Actinomycetota</taxon>
        <taxon>Actinomycetes</taxon>
        <taxon>Motilibacterales</taxon>
        <taxon>Motilibacteraceae</taxon>
        <taxon>Motilibacter</taxon>
    </lineage>
</organism>
<name>A0ABX0GY44_9ACTN</name>
<comment type="caution">
    <text evidence="1">The sequence shown here is derived from an EMBL/GenBank/DDBJ whole genome shotgun (WGS) entry which is preliminary data.</text>
</comment>
<dbReference type="RefSeq" id="WP_166283119.1">
    <property type="nucleotide sequence ID" value="NZ_JAANNP010000014.1"/>
</dbReference>
<keyword evidence="2" id="KW-1185">Reference proteome</keyword>
<proteinExistence type="predicted"/>
<dbReference type="EMBL" id="JAANNP010000014">
    <property type="protein sequence ID" value="NHC15036.1"/>
    <property type="molecule type" value="Genomic_DNA"/>
</dbReference>